<dbReference type="Gene3D" id="1.20.5.4090">
    <property type="match status" value="1"/>
</dbReference>
<feature type="compositionally biased region" description="Basic and acidic residues" evidence="4">
    <location>
        <begin position="804"/>
        <end position="820"/>
    </location>
</feature>
<feature type="compositionally biased region" description="Polar residues" evidence="4">
    <location>
        <begin position="248"/>
        <end position="274"/>
    </location>
</feature>
<feature type="compositionally biased region" description="Basic and acidic residues" evidence="4">
    <location>
        <begin position="585"/>
        <end position="601"/>
    </location>
</feature>
<keyword evidence="2 3" id="KW-0175">Coiled coil</keyword>
<feature type="region of interest" description="Disordered" evidence="4">
    <location>
        <begin position="1"/>
        <end position="27"/>
    </location>
</feature>
<proteinExistence type="inferred from homology"/>
<feature type="compositionally biased region" description="Polar residues" evidence="4">
    <location>
        <begin position="652"/>
        <end position="662"/>
    </location>
</feature>
<evidence type="ECO:0000313" key="5">
    <source>
        <dbReference type="EMBL" id="KAK2839447.1"/>
    </source>
</evidence>
<comment type="caution">
    <text evidence="5">The sequence shown here is derived from an EMBL/GenBank/DDBJ whole genome shotgun (WGS) entry which is preliminary data.</text>
</comment>
<keyword evidence="6" id="KW-1185">Reference proteome</keyword>
<feature type="compositionally biased region" description="Basic and acidic residues" evidence="4">
    <location>
        <begin position="912"/>
        <end position="938"/>
    </location>
</feature>
<feature type="region of interest" description="Disordered" evidence="4">
    <location>
        <begin position="1067"/>
        <end position="1088"/>
    </location>
</feature>
<feature type="compositionally biased region" description="Basic and acidic residues" evidence="4">
    <location>
        <begin position="75"/>
        <end position="87"/>
    </location>
</feature>
<feature type="compositionally biased region" description="Basic and acidic residues" evidence="4">
    <location>
        <begin position="413"/>
        <end position="429"/>
    </location>
</feature>
<feature type="region of interest" description="Disordered" evidence="4">
    <location>
        <begin position="221"/>
        <end position="342"/>
    </location>
</feature>
<feature type="compositionally biased region" description="Polar residues" evidence="4">
    <location>
        <begin position="670"/>
        <end position="685"/>
    </location>
</feature>
<sequence>MGTQGTGRKRSTKKERSTAEDDALNSIAREAEARLAAKRAARAEAREIRMKELERQQKELSDDDERLSMGSRGSVRLEEKDYLEKGSRAASALTAATLTSLGGTSSRRGSGETAITVDPETSIREIKDVLAEMEEKYRKAMVSNAQLDNEKTNLMYQVDTLKDSLVELEELLSESRREFEEKVKEYEREKHAHSVLQFQFSEMKETLKQSEELLNKHGIVLGPDLNINGDVGEAEVDGPPPSGDSAPNKAQDSQTSPMEGSSMLGNTEEIQLRSSAEEEVEPEQHQQMLKEEAKENHLSFDTHCNIADVSTLKTSSEEQPVEKQTRLPTEEDSVGENVLSKDLTVDNNGRSVIEAEDVISEIICSPELGEISASAEESVPERETAQGTDLGEPNNSDLGETEVKSGGVETQSDDSRDKCNKLFEEKEGKQGVGEESNLRITESRPQQKVIENIMKESLPESVSAGSDSKPQQELEAENDEAEEPSRSQPQGASASGKKKKRKRKGKKKGATNEDKNQQKHETDMELAKGDNVSKTEPGIDSSVTEAIKESKMDHIEIMHHRQVSEDVATEVTLESTESFYHKEALKEPIVDHDTNEQEKEQSLQTETVLRLEVEASSEIPSQIETTKESTIEPTEDEQDNEQLLQRAKAEQVESTTSLSEANPSVCGITDTFNPENPNKEFTSSVDDSKCGAISNNVEENHSEPESVDDLEKDVGSVEEMKPGCAADNNSSLEENGKQNTGTESHNSSNGDITADQSESSNNFEMLSSQGLSYSEPPPGPEEATGTVEEPGLDTERAGSSPSVDSHHGHELKQDTTETEKLTGNLEESEDLVEIDSSLGKEERDSCDSASLTKNTESDNEKCLLEPVVQAEQMDDVERQIVTCIDQTDESNVEVSSETEEINTTATSSGLESSREVTEISFPVERESAAVDDSGRENCKNNQQSETSLLLSTEQLQESSKDESEHDDSNRQTQHDGDEDDGEDEEGQSFDFDDMDMEAAIASNHHGNPQQEEIEDGVEVVSDEDNSDRSVLCQSNTAPHETTPEKPVDESDEKCRVEDNNQVDALAEESGILPQDGKNTLADEEAECEKEKNVCEEQVNTQKDETDVAAEASLIIEEGNVLSVEEGLDAIEHELQDKDNLLPKNADQGTSNKESPESGKDGKKNGKKGKGKSKEECKMS</sequence>
<evidence type="ECO:0008006" key="7">
    <source>
        <dbReference type="Google" id="ProtNLM"/>
    </source>
</evidence>
<feature type="compositionally biased region" description="Basic and acidic residues" evidence="4">
    <location>
        <begin position="958"/>
        <end position="975"/>
    </location>
</feature>
<feature type="coiled-coil region" evidence="3">
    <location>
        <begin position="123"/>
        <end position="196"/>
    </location>
</feature>
<feature type="compositionally biased region" description="Acidic residues" evidence="4">
    <location>
        <begin position="886"/>
        <end position="900"/>
    </location>
</feature>
<dbReference type="GO" id="GO:0000981">
    <property type="term" value="F:DNA-binding transcription factor activity, RNA polymerase II-specific"/>
    <property type="evidence" value="ECO:0007669"/>
    <property type="project" value="TreeGrafter"/>
</dbReference>
<name>A0AA88MIX2_CHASR</name>
<feature type="region of interest" description="Disordered" evidence="4">
    <location>
        <begin position="585"/>
        <end position="861"/>
    </location>
</feature>
<dbReference type="EMBL" id="JAUPFM010000010">
    <property type="protein sequence ID" value="KAK2839447.1"/>
    <property type="molecule type" value="Genomic_DNA"/>
</dbReference>
<dbReference type="PANTHER" id="PTHR19212">
    <property type="entry name" value="LEUCINE RICH REPEAT IN FLII INTERACTING PROTEIN"/>
    <property type="match status" value="1"/>
</dbReference>
<comment type="similarity">
    <text evidence="1">Belongs to the LRRFIP family.</text>
</comment>
<protein>
    <recommendedName>
        <fullName evidence="7">Leucine-rich repeat flightless-interacting protein 1</fullName>
    </recommendedName>
</protein>
<dbReference type="Pfam" id="PF09738">
    <property type="entry name" value="LRRFIP"/>
    <property type="match status" value="1"/>
</dbReference>
<feature type="compositionally biased region" description="Basic and acidic residues" evidence="4">
    <location>
        <begin position="712"/>
        <end position="721"/>
    </location>
</feature>
<feature type="compositionally biased region" description="Basic and acidic residues" evidence="4">
    <location>
        <begin position="1153"/>
        <end position="1163"/>
    </location>
</feature>
<feature type="compositionally biased region" description="Acidic residues" evidence="4">
    <location>
        <begin position="976"/>
        <end position="996"/>
    </location>
</feature>
<dbReference type="InterPro" id="IPR019139">
    <property type="entry name" value="LRRFIP1/2"/>
</dbReference>
<feature type="region of interest" description="Disordered" evidence="4">
    <location>
        <begin position="886"/>
        <end position="1054"/>
    </location>
</feature>
<feature type="compositionally biased region" description="Basic and acidic residues" evidence="4">
    <location>
        <begin position="282"/>
        <end position="300"/>
    </location>
</feature>
<feature type="compositionally biased region" description="Polar residues" evidence="4">
    <location>
        <begin position="727"/>
        <end position="772"/>
    </location>
</feature>
<dbReference type="GO" id="GO:0000978">
    <property type="term" value="F:RNA polymerase II cis-regulatory region sequence-specific DNA binding"/>
    <property type="evidence" value="ECO:0007669"/>
    <property type="project" value="TreeGrafter"/>
</dbReference>
<gene>
    <name evidence="5" type="ORF">Q5P01_013187</name>
</gene>
<evidence type="ECO:0000313" key="6">
    <source>
        <dbReference type="Proteomes" id="UP001187415"/>
    </source>
</evidence>
<feature type="compositionally biased region" description="Acidic residues" evidence="4">
    <location>
        <begin position="1011"/>
        <end position="1025"/>
    </location>
</feature>
<accession>A0AA88MIX2</accession>
<feature type="region of interest" description="Disordered" evidence="4">
    <location>
        <begin position="370"/>
        <end position="542"/>
    </location>
</feature>
<feature type="compositionally biased region" description="Basic and acidic residues" evidence="4">
    <location>
        <begin position="320"/>
        <end position="329"/>
    </location>
</feature>
<feature type="compositionally biased region" description="Basic and acidic residues" evidence="4">
    <location>
        <begin position="510"/>
        <end position="533"/>
    </location>
</feature>
<dbReference type="Proteomes" id="UP001187415">
    <property type="component" value="Unassembled WGS sequence"/>
</dbReference>
<evidence type="ECO:0000256" key="1">
    <source>
        <dbReference type="ARBA" id="ARBA00008275"/>
    </source>
</evidence>
<feature type="compositionally biased region" description="Basic residues" evidence="4">
    <location>
        <begin position="496"/>
        <end position="509"/>
    </location>
</feature>
<organism evidence="5 6">
    <name type="scientific">Channa striata</name>
    <name type="common">Snakehead murrel</name>
    <name type="synonym">Ophicephalus striatus</name>
    <dbReference type="NCBI Taxonomy" id="64152"/>
    <lineage>
        <taxon>Eukaryota</taxon>
        <taxon>Metazoa</taxon>
        <taxon>Chordata</taxon>
        <taxon>Craniata</taxon>
        <taxon>Vertebrata</taxon>
        <taxon>Euteleostomi</taxon>
        <taxon>Actinopterygii</taxon>
        <taxon>Neopterygii</taxon>
        <taxon>Teleostei</taxon>
        <taxon>Neoteleostei</taxon>
        <taxon>Acanthomorphata</taxon>
        <taxon>Anabantaria</taxon>
        <taxon>Anabantiformes</taxon>
        <taxon>Channoidei</taxon>
        <taxon>Channidae</taxon>
        <taxon>Channa</taxon>
    </lineage>
</organism>
<reference evidence="5" key="1">
    <citation type="submission" date="2023-07" db="EMBL/GenBank/DDBJ databases">
        <title>Chromosome-level Genome Assembly of Striped Snakehead (Channa striata).</title>
        <authorList>
            <person name="Liu H."/>
        </authorList>
    </citation>
    <scope>NUCLEOTIDE SEQUENCE</scope>
    <source>
        <strain evidence="5">Gz</strain>
        <tissue evidence="5">Muscle</tissue>
    </source>
</reference>
<feature type="region of interest" description="Disordered" evidence="4">
    <location>
        <begin position="1134"/>
        <end position="1179"/>
    </location>
</feature>
<dbReference type="PANTHER" id="PTHR19212:SF5">
    <property type="entry name" value="LEUCINE-RICH REPEAT FLIGHTLESS-INTERACTING PROTEIN 1"/>
    <property type="match status" value="1"/>
</dbReference>
<dbReference type="AlphaFoldDB" id="A0AA88MIX2"/>
<evidence type="ECO:0000256" key="2">
    <source>
        <dbReference type="ARBA" id="ARBA00023054"/>
    </source>
</evidence>
<feature type="compositionally biased region" description="Basic and acidic residues" evidence="4">
    <location>
        <begin position="1041"/>
        <end position="1054"/>
    </location>
</feature>
<feature type="region of interest" description="Disordered" evidence="4">
    <location>
        <begin position="53"/>
        <end position="95"/>
    </location>
</feature>
<feature type="compositionally biased region" description="Low complexity" evidence="4">
    <location>
        <begin position="942"/>
        <end position="957"/>
    </location>
</feature>
<evidence type="ECO:0000256" key="4">
    <source>
        <dbReference type="SAM" id="MobiDB-lite"/>
    </source>
</evidence>
<evidence type="ECO:0000256" key="3">
    <source>
        <dbReference type="SAM" id="Coils"/>
    </source>
</evidence>